<reference evidence="4" key="2">
    <citation type="submission" date="2021-01" db="UniProtKB">
        <authorList>
            <consortium name="EnsemblMetazoa"/>
        </authorList>
    </citation>
    <scope>IDENTIFICATION</scope>
</reference>
<dbReference type="Proteomes" id="UP000007110">
    <property type="component" value="Unassembled WGS sequence"/>
</dbReference>
<evidence type="ECO:0000259" key="3">
    <source>
        <dbReference type="PROSITE" id="PS50184"/>
    </source>
</evidence>
<reference evidence="5" key="1">
    <citation type="submission" date="2015-02" db="EMBL/GenBank/DDBJ databases">
        <title>Genome sequencing for Strongylocentrotus purpuratus.</title>
        <authorList>
            <person name="Murali S."/>
            <person name="Liu Y."/>
            <person name="Vee V."/>
            <person name="English A."/>
            <person name="Wang M."/>
            <person name="Skinner E."/>
            <person name="Han Y."/>
            <person name="Muzny D.M."/>
            <person name="Worley K.C."/>
            <person name="Gibbs R.A."/>
        </authorList>
    </citation>
    <scope>NUCLEOTIDE SEQUENCE</scope>
</reference>
<feature type="domain" description="VWFC" evidence="3">
    <location>
        <begin position="39"/>
        <end position="96"/>
    </location>
</feature>
<dbReference type="KEGG" id="spu:115929974"/>
<dbReference type="OrthoDB" id="14563at2759"/>
<dbReference type="PANTHER" id="PTHR46439:SF3">
    <property type="entry name" value="RE54525P"/>
    <property type="match status" value="1"/>
</dbReference>
<keyword evidence="1" id="KW-1133">Transmembrane helix</keyword>
<dbReference type="SUPFAM" id="SSF57603">
    <property type="entry name" value="FnI-like domain"/>
    <property type="match status" value="2"/>
</dbReference>
<dbReference type="InterPro" id="IPR052624">
    <property type="entry name" value="CRIM1"/>
</dbReference>
<protein>
    <recommendedName>
        <fullName evidence="3">VWFC domain-containing protein</fullName>
    </recommendedName>
</protein>
<keyword evidence="1" id="KW-0812">Transmembrane</keyword>
<accession>A0A7M7PSG1</accession>
<feature type="signal peptide" evidence="2">
    <location>
        <begin position="1"/>
        <end position="26"/>
    </location>
</feature>
<evidence type="ECO:0000313" key="4">
    <source>
        <dbReference type="EnsemblMetazoa" id="XP_030856056"/>
    </source>
</evidence>
<keyword evidence="5" id="KW-1185">Reference proteome</keyword>
<dbReference type="InterPro" id="IPR001007">
    <property type="entry name" value="VWF_dom"/>
</dbReference>
<dbReference type="GeneID" id="115929974"/>
<dbReference type="RefSeq" id="XP_030856056.1">
    <property type="nucleotide sequence ID" value="XM_031000196.1"/>
</dbReference>
<feature type="transmembrane region" description="Helical" evidence="1">
    <location>
        <begin position="309"/>
        <end position="333"/>
    </location>
</feature>
<dbReference type="InParanoid" id="A0A7M7PSG1"/>
<name>A0A7M7PSG1_STRPU</name>
<dbReference type="AlphaFoldDB" id="A0A7M7PSG1"/>
<dbReference type="PROSITE" id="PS50184">
    <property type="entry name" value="VWFC_2"/>
    <property type="match status" value="2"/>
</dbReference>
<feature type="domain" description="VWFC" evidence="3">
    <location>
        <begin position="243"/>
        <end position="300"/>
    </location>
</feature>
<evidence type="ECO:0000256" key="1">
    <source>
        <dbReference type="SAM" id="Phobius"/>
    </source>
</evidence>
<feature type="chain" id="PRO_5029520409" description="VWFC domain-containing protein" evidence="2">
    <location>
        <begin position="27"/>
        <end position="337"/>
    </location>
</feature>
<dbReference type="OMA" id="CIVPCAN"/>
<dbReference type="Pfam" id="PF23334">
    <property type="entry name" value="VWC2L_2nd"/>
    <property type="match status" value="2"/>
</dbReference>
<dbReference type="PROSITE" id="PS01208">
    <property type="entry name" value="VWFC_1"/>
    <property type="match status" value="1"/>
</dbReference>
<sequence>MMMNRSWYLACLVFGSLVLVVHHVSSQESISISSGEPSYPCVYRGIPYLHSEVWRVDECTTCSCDNSSITCVIESCQPVFCVEPLKLPGGCCFICPYDVTVREVTPTIQVKHKTTNGHTTLFLAVEVKFRDAKDKTGVSGESLWELSAWIALVNISHSHTKIGFTEQVLNAGQASQWFIKGDQFIFRDVVYPFVAPASLMCDEAEVCVELRRGINAVTTDGRPFNFDTPFIGCTSLCTGRDLFPCPDKEGKHLHKDVWQQDPCTQCTCNNGTAECSTKECPGPGCNRPVRLEGECCLSCPYQSPDNSDLWITLVISTSVLVGVVIVALTIVCLRHRK</sequence>
<evidence type="ECO:0000313" key="5">
    <source>
        <dbReference type="Proteomes" id="UP000007110"/>
    </source>
</evidence>
<dbReference type="SMART" id="SM00214">
    <property type="entry name" value="VWC"/>
    <property type="match status" value="2"/>
</dbReference>
<keyword evidence="2" id="KW-0732">Signal</keyword>
<dbReference type="EnsemblMetazoa" id="XM_031000196">
    <property type="protein sequence ID" value="XP_030856056"/>
    <property type="gene ID" value="LOC115929974"/>
</dbReference>
<dbReference type="PANTHER" id="PTHR46439">
    <property type="entry name" value="CYSTEINE-RICH MOTOR NEURON 1 PROTEIN"/>
    <property type="match status" value="1"/>
</dbReference>
<organism evidence="4 5">
    <name type="scientific">Strongylocentrotus purpuratus</name>
    <name type="common">Purple sea urchin</name>
    <dbReference type="NCBI Taxonomy" id="7668"/>
    <lineage>
        <taxon>Eukaryota</taxon>
        <taxon>Metazoa</taxon>
        <taxon>Echinodermata</taxon>
        <taxon>Eleutherozoa</taxon>
        <taxon>Echinozoa</taxon>
        <taxon>Echinoidea</taxon>
        <taxon>Euechinoidea</taxon>
        <taxon>Echinacea</taxon>
        <taxon>Camarodonta</taxon>
        <taxon>Echinidea</taxon>
        <taxon>Strongylocentrotidae</taxon>
        <taxon>Strongylocentrotus</taxon>
    </lineage>
</organism>
<keyword evidence="1" id="KW-0472">Membrane</keyword>
<proteinExistence type="predicted"/>
<evidence type="ECO:0000256" key="2">
    <source>
        <dbReference type="SAM" id="SignalP"/>
    </source>
</evidence>
<dbReference type="Gene3D" id="6.20.200.20">
    <property type="match status" value="2"/>
</dbReference>